<evidence type="ECO:0000259" key="4">
    <source>
        <dbReference type="PROSITE" id="PS50042"/>
    </source>
</evidence>
<organism evidence="6 7">
    <name type="scientific">Brotocaccenecus cirricatena</name>
    <dbReference type="NCBI Taxonomy" id="3064195"/>
    <lineage>
        <taxon>Bacteria</taxon>
        <taxon>Bacillati</taxon>
        <taxon>Bacillota</taxon>
        <taxon>Clostridia</taxon>
        <taxon>Eubacteriales</taxon>
        <taxon>Oscillospiraceae</taxon>
        <taxon>Brotocaccenecus</taxon>
    </lineage>
</organism>
<dbReference type="CDD" id="cd00038">
    <property type="entry name" value="CAP_ED"/>
    <property type="match status" value="1"/>
</dbReference>
<dbReference type="SUPFAM" id="SSF46785">
    <property type="entry name" value="Winged helix' DNA-binding domain"/>
    <property type="match status" value="1"/>
</dbReference>
<keyword evidence="1" id="KW-0805">Transcription regulation</keyword>
<reference evidence="6" key="1">
    <citation type="submission" date="2021-10" db="EMBL/GenBank/DDBJ databases">
        <title>Anaerobic single-cell dispensing facilitates the cultivation of human gut bacteria.</title>
        <authorList>
            <person name="Afrizal A."/>
        </authorList>
    </citation>
    <scope>NUCLEOTIDE SEQUENCE</scope>
    <source>
        <strain evidence="6">CLA-AA-H272</strain>
    </source>
</reference>
<keyword evidence="2" id="KW-0238">DNA-binding</keyword>
<dbReference type="PROSITE" id="PS50042">
    <property type="entry name" value="CNMP_BINDING_3"/>
    <property type="match status" value="1"/>
</dbReference>
<dbReference type="SUPFAM" id="SSF51206">
    <property type="entry name" value="cAMP-binding domain-like"/>
    <property type="match status" value="1"/>
</dbReference>
<dbReference type="InterPro" id="IPR018490">
    <property type="entry name" value="cNMP-bd_dom_sf"/>
</dbReference>
<keyword evidence="3" id="KW-0804">Transcription</keyword>
<dbReference type="InterPro" id="IPR050397">
    <property type="entry name" value="Env_Response_Regulators"/>
</dbReference>
<proteinExistence type="predicted"/>
<accession>A0AAE3AG93</accession>
<dbReference type="GO" id="GO:0003677">
    <property type="term" value="F:DNA binding"/>
    <property type="evidence" value="ECO:0007669"/>
    <property type="project" value="UniProtKB-KW"/>
</dbReference>
<evidence type="ECO:0000313" key="6">
    <source>
        <dbReference type="EMBL" id="MCC2129431.1"/>
    </source>
</evidence>
<evidence type="ECO:0000259" key="5">
    <source>
        <dbReference type="PROSITE" id="PS51063"/>
    </source>
</evidence>
<comment type="caution">
    <text evidence="6">The sequence shown here is derived from an EMBL/GenBank/DDBJ whole genome shotgun (WGS) entry which is preliminary data.</text>
</comment>
<dbReference type="PANTHER" id="PTHR24567:SF26">
    <property type="entry name" value="REGULATORY PROTEIN YEIL"/>
    <property type="match status" value="1"/>
</dbReference>
<evidence type="ECO:0000256" key="1">
    <source>
        <dbReference type="ARBA" id="ARBA00023015"/>
    </source>
</evidence>
<dbReference type="Pfam" id="PF00027">
    <property type="entry name" value="cNMP_binding"/>
    <property type="match status" value="1"/>
</dbReference>
<dbReference type="EMBL" id="JAJEPW010000019">
    <property type="protein sequence ID" value="MCC2129431.1"/>
    <property type="molecule type" value="Genomic_DNA"/>
</dbReference>
<dbReference type="InterPro" id="IPR000595">
    <property type="entry name" value="cNMP-bd_dom"/>
</dbReference>
<dbReference type="AlphaFoldDB" id="A0AAE3AG93"/>
<dbReference type="Gene3D" id="2.60.120.10">
    <property type="entry name" value="Jelly Rolls"/>
    <property type="match status" value="1"/>
</dbReference>
<protein>
    <submittedName>
        <fullName evidence="6">Crp/Fnr family transcriptional regulator</fullName>
    </submittedName>
</protein>
<dbReference type="GO" id="GO:0003700">
    <property type="term" value="F:DNA-binding transcription factor activity"/>
    <property type="evidence" value="ECO:0007669"/>
    <property type="project" value="TreeGrafter"/>
</dbReference>
<dbReference type="RefSeq" id="WP_302928711.1">
    <property type="nucleotide sequence ID" value="NZ_JAJEPW010000019.1"/>
</dbReference>
<dbReference type="InterPro" id="IPR012318">
    <property type="entry name" value="HTH_CRP"/>
</dbReference>
<name>A0AAE3AG93_9FIRM</name>
<sequence>MAERKYRQIDSPWIDMSHLDWGPLTDERYARHFFRGHIFYGQQEYSENVFIIKRGRVAMCLCTPEGDMRNTMVLDAGCMFGNQTLFDGSPNSCQAEVVSDEAEVYVIPKEEASSRIRDNFQMTHNILMQSNRINRMLLTQIELMSFHHSEGRVCFYLLHLAEQYSEEKNGQKLLYIRFTHQDIAEITGLSRVCVSNIISGLVKDRILMKKSGLYYVVQMDALRQRINDSGVSCSD</sequence>
<dbReference type="InterPro" id="IPR036390">
    <property type="entry name" value="WH_DNA-bd_sf"/>
</dbReference>
<evidence type="ECO:0000256" key="2">
    <source>
        <dbReference type="ARBA" id="ARBA00023125"/>
    </source>
</evidence>
<feature type="domain" description="HTH crp-type" evidence="5">
    <location>
        <begin position="147"/>
        <end position="220"/>
    </location>
</feature>
<evidence type="ECO:0000256" key="3">
    <source>
        <dbReference type="ARBA" id="ARBA00023163"/>
    </source>
</evidence>
<dbReference type="GO" id="GO:0005829">
    <property type="term" value="C:cytosol"/>
    <property type="evidence" value="ECO:0007669"/>
    <property type="project" value="TreeGrafter"/>
</dbReference>
<evidence type="ECO:0000313" key="7">
    <source>
        <dbReference type="Proteomes" id="UP001199319"/>
    </source>
</evidence>
<dbReference type="Proteomes" id="UP001199319">
    <property type="component" value="Unassembled WGS sequence"/>
</dbReference>
<feature type="domain" description="Cyclic nucleotide-binding" evidence="4">
    <location>
        <begin position="24"/>
        <end position="92"/>
    </location>
</feature>
<dbReference type="Pfam" id="PF13545">
    <property type="entry name" value="HTH_Crp_2"/>
    <property type="match status" value="1"/>
</dbReference>
<gene>
    <name evidence="6" type="ORF">LKD37_07880</name>
</gene>
<dbReference type="PROSITE" id="PS51063">
    <property type="entry name" value="HTH_CRP_2"/>
    <property type="match status" value="1"/>
</dbReference>
<dbReference type="PANTHER" id="PTHR24567">
    <property type="entry name" value="CRP FAMILY TRANSCRIPTIONAL REGULATORY PROTEIN"/>
    <property type="match status" value="1"/>
</dbReference>
<dbReference type="InterPro" id="IPR014710">
    <property type="entry name" value="RmlC-like_jellyroll"/>
</dbReference>
<keyword evidence="7" id="KW-1185">Reference proteome</keyword>